<proteinExistence type="predicted"/>
<feature type="domain" description="YprB ribonuclease H-like" evidence="1">
    <location>
        <begin position="639"/>
        <end position="820"/>
    </location>
</feature>
<evidence type="ECO:0000259" key="1">
    <source>
        <dbReference type="Pfam" id="PF13482"/>
    </source>
</evidence>
<organism evidence="2">
    <name type="scientific">seawater metagenome</name>
    <dbReference type="NCBI Taxonomy" id="1561972"/>
    <lineage>
        <taxon>unclassified sequences</taxon>
        <taxon>metagenomes</taxon>
        <taxon>ecological metagenomes</taxon>
    </lineage>
</organism>
<dbReference type="Pfam" id="PF13482">
    <property type="entry name" value="RNase_H_2"/>
    <property type="match status" value="1"/>
</dbReference>
<dbReference type="AlphaFoldDB" id="A0A5E8CKU0"/>
<protein>
    <recommendedName>
        <fullName evidence="1">YprB ribonuclease H-like domain-containing protein</fullName>
    </recommendedName>
</protein>
<dbReference type="InterPro" id="IPR038720">
    <property type="entry name" value="YprB_RNase_H-like_dom"/>
</dbReference>
<gene>
    <name evidence="2" type="ORF">CPAV1605_127</name>
</gene>
<evidence type="ECO:0000313" key="2">
    <source>
        <dbReference type="EMBL" id="VVU94405.1"/>
    </source>
</evidence>
<reference evidence="2" key="1">
    <citation type="submission" date="2019-09" db="EMBL/GenBank/DDBJ databases">
        <authorList>
            <person name="Needham M D."/>
        </authorList>
    </citation>
    <scope>NUCLEOTIDE SEQUENCE</scope>
</reference>
<accession>A0A5E8CKU0</accession>
<dbReference type="EMBL" id="CABVLZ010000001">
    <property type="protein sequence ID" value="VVU94405.1"/>
    <property type="molecule type" value="Genomic_DNA"/>
</dbReference>
<sequence length="825" mass="96679">MNTILIKRISSLIQSTKDIPEDIPLMEDSALFQKLAVTINDREYEKINSNSTSLSQSSEMFYRNNLEKNKDALVDFPIFHIEKINKGIHIPGLYLHKNGYLVFLLSTFNSHPLPKPIIDFYKFKIKILLDFCKLKQCYVYRCHYDIISRHDYLKLKRNNYCLWTYQNTENSEYYRITNFEHDIIDSEPGLQEKYFPETITVPSRKRRLSEDHSESQSKKHKNENINWREWVSASKLRNFMINDPLLDWLEEYNITSIYDRPDRIGGNSSNSRSMFKQDNEFIALIKDKGLQFENEIFAFWKKKYSNNIIQIAESFQARDSTKVEKTLQLMKEGIPILYQPVLHNKKNKTYGCPDFLIRNDWLNKIFNKTDILSEDEMKMKSKNLESDYYYVVVDAKWSTLHLNANGITLRNQGSIPAYKAQILIYNMALGELQGMTPNKAYILGKKWTYTTKGVTYSGNNCFDKLGIIDYEASDNVYYEKVEEGLNWIRDVRNQGHNWSLLPTPSRIELYPNMCNEMDGNWKRLKGELADKIDEITLVWMCGPKNRSSAFENDVHKWTENECTSEVLGFKGQKIPGILDQILEVNRSDTLTILPRKIKNNDKNWQTKPKLEFFIDFETLTSIFNAQKIGESQQTGHDTESFIFMIGLGHTDPVTDKWVYKDFTVNNIDPVEEVRILNDMWTYIHDLCQKHTPNSAMPNFYHWSHAEPTCYRKALLRANNKFPNLEFADLLKVFKAEPIVVKGSLNFGLKSVAKALYQNKMIDTIWNTENPCSNGLTAMVLAWKTYQKTKLADIHESPVIQDIIKYNEMDCKVLWEIIKYLRDNHT</sequence>
<name>A0A5E8CKU0_9ZZZZ</name>